<accession>A0ABV2T9H4</accession>
<dbReference type="InterPro" id="IPR018247">
    <property type="entry name" value="EF_Hand_1_Ca_BS"/>
</dbReference>
<reference evidence="1 2" key="1">
    <citation type="submission" date="2024-06" db="EMBL/GenBank/DDBJ databases">
        <title>Chitinophaga defluvii sp. nov., isolated from municipal sewage.</title>
        <authorList>
            <person name="Zhang L."/>
        </authorList>
    </citation>
    <scope>NUCLEOTIDE SEQUENCE [LARGE SCALE GENOMIC DNA]</scope>
    <source>
        <strain evidence="1 2">H8</strain>
    </source>
</reference>
<comment type="caution">
    <text evidence="1">The sequence shown here is derived from an EMBL/GenBank/DDBJ whole genome shotgun (WGS) entry which is preliminary data.</text>
</comment>
<name>A0ABV2T9H4_9BACT</name>
<dbReference type="Proteomes" id="UP001549749">
    <property type="component" value="Unassembled WGS sequence"/>
</dbReference>
<gene>
    <name evidence="1" type="ORF">ABR189_19790</name>
</gene>
<dbReference type="RefSeq" id="WP_354662205.1">
    <property type="nucleotide sequence ID" value="NZ_JBEXAC010000002.1"/>
</dbReference>
<evidence type="ECO:0008006" key="3">
    <source>
        <dbReference type="Google" id="ProtNLM"/>
    </source>
</evidence>
<dbReference type="EMBL" id="JBEXAC010000002">
    <property type="protein sequence ID" value="MET6999641.1"/>
    <property type="molecule type" value="Genomic_DNA"/>
</dbReference>
<sequence length="201" mass="20453">MLEQLMQLVRENAQEPVVNNPAVPNENNDAVIGAATQSIAAGLQDELANGNGMEVLGLLGESSGNGIADQSNPLVNKISGNFIDSLLQKFNMDKGAATQLAASLIPTVLGSLVQKTNDPNNSSFSLPGILNSLTGGKAAGLNLDGILGQFKGGLDANGDGQVDLKDLMGALSGGAKAQQAEQQSQSNEEGGLGGMLKNLLG</sequence>
<keyword evidence="2" id="KW-1185">Reference proteome</keyword>
<evidence type="ECO:0000313" key="2">
    <source>
        <dbReference type="Proteomes" id="UP001549749"/>
    </source>
</evidence>
<dbReference type="PROSITE" id="PS00018">
    <property type="entry name" value="EF_HAND_1"/>
    <property type="match status" value="1"/>
</dbReference>
<protein>
    <recommendedName>
        <fullName evidence="3">EF-hand domain-containing protein</fullName>
    </recommendedName>
</protein>
<proteinExistence type="predicted"/>
<evidence type="ECO:0000313" key="1">
    <source>
        <dbReference type="EMBL" id="MET6999641.1"/>
    </source>
</evidence>
<organism evidence="1 2">
    <name type="scientific">Chitinophaga defluvii</name>
    <dbReference type="NCBI Taxonomy" id="3163343"/>
    <lineage>
        <taxon>Bacteria</taxon>
        <taxon>Pseudomonadati</taxon>
        <taxon>Bacteroidota</taxon>
        <taxon>Chitinophagia</taxon>
        <taxon>Chitinophagales</taxon>
        <taxon>Chitinophagaceae</taxon>
        <taxon>Chitinophaga</taxon>
    </lineage>
</organism>